<dbReference type="InterPro" id="IPR003439">
    <property type="entry name" value="ABC_transporter-like_ATP-bd"/>
</dbReference>
<feature type="transmembrane region" description="Helical" evidence="8">
    <location>
        <begin position="130"/>
        <end position="151"/>
    </location>
</feature>
<evidence type="ECO:0000256" key="3">
    <source>
        <dbReference type="ARBA" id="ARBA00022692"/>
    </source>
</evidence>
<evidence type="ECO:0000256" key="6">
    <source>
        <dbReference type="ARBA" id="ARBA00022989"/>
    </source>
</evidence>
<dbReference type="Gene3D" id="1.20.1560.10">
    <property type="entry name" value="ABC transporter type 1, transmembrane domain"/>
    <property type="match status" value="1"/>
</dbReference>
<dbReference type="PROSITE" id="PS50929">
    <property type="entry name" value="ABC_TM1F"/>
    <property type="match status" value="1"/>
</dbReference>
<feature type="domain" description="ABC transmembrane type-1" evidence="10">
    <location>
        <begin position="20"/>
        <end position="303"/>
    </location>
</feature>
<evidence type="ECO:0000313" key="12">
    <source>
        <dbReference type="Proteomes" id="UP001300261"/>
    </source>
</evidence>
<feature type="domain" description="ABC transporter" evidence="9">
    <location>
        <begin position="341"/>
        <end position="555"/>
    </location>
</feature>
<dbReference type="EMBL" id="JAPEVI010000003">
    <property type="protein sequence ID" value="MCX2723063.1"/>
    <property type="molecule type" value="Genomic_DNA"/>
</dbReference>
<evidence type="ECO:0000313" key="11">
    <source>
        <dbReference type="EMBL" id="MCX2723063.1"/>
    </source>
</evidence>
<evidence type="ECO:0000256" key="7">
    <source>
        <dbReference type="ARBA" id="ARBA00023136"/>
    </source>
</evidence>
<name>A0ABT3R1H3_9HYPH</name>
<dbReference type="PANTHER" id="PTHR43394:SF1">
    <property type="entry name" value="ATP-BINDING CASSETTE SUB-FAMILY B MEMBER 10, MITOCHONDRIAL"/>
    <property type="match status" value="1"/>
</dbReference>
<dbReference type="PROSITE" id="PS00211">
    <property type="entry name" value="ABC_TRANSPORTER_1"/>
    <property type="match status" value="1"/>
</dbReference>
<dbReference type="PROSITE" id="PS50893">
    <property type="entry name" value="ABC_TRANSPORTER_2"/>
    <property type="match status" value="1"/>
</dbReference>
<dbReference type="SUPFAM" id="SSF52540">
    <property type="entry name" value="P-loop containing nucleoside triphosphate hydrolases"/>
    <property type="match status" value="1"/>
</dbReference>
<comment type="subcellular location">
    <subcellularLocation>
        <location evidence="1">Cell membrane</location>
        <topology evidence="1">Multi-pass membrane protein</topology>
    </subcellularLocation>
</comment>
<protein>
    <submittedName>
        <fullName evidence="11">Thiol reductant ABC exporter subunit CydC</fullName>
    </submittedName>
</protein>
<evidence type="ECO:0000256" key="4">
    <source>
        <dbReference type="ARBA" id="ARBA00022741"/>
    </source>
</evidence>
<evidence type="ECO:0000256" key="1">
    <source>
        <dbReference type="ARBA" id="ARBA00004651"/>
    </source>
</evidence>
<feature type="transmembrane region" description="Helical" evidence="8">
    <location>
        <begin position="273"/>
        <end position="295"/>
    </location>
</feature>
<dbReference type="InterPro" id="IPR014223">
    <property type="entry name" value="ABC_CydC/D"/>
</dbReference>
<dbReference type="Proteomes" id="UP001300261">
    <property type="component" value="Unassembled WGS sequence"/>
</dbReference>
<dbReference type="InterPro" id="IPR027417">
    <property type="entry name" value="P-loop_NTPase"/>
</dbReference>
<dbReference type="InterPro" id="IPR017871">
    <property type="entry name" value="ABC_transporter-like_CS"/>
</dbReference>
<keyword evidence="6 8" id="KW-1133">Transmembrane helix</keyword>
<organism evidence="11 12">
    <name type="scientific">Roseibium salinum</name>
    <dbReference type="NCBI Taxonomy" id="1604349"/>
    <lineage>
        <taxon>Bacteria</taxon>
        <taxon>Pseudomonadati</taxon>
        <taxon>Pseudomonadota</taxon>
        <taxon>Alphaproteobacteria</taxon>
        <taxon>Hyphomicrobiales</taxon>
        <taxon>Stappiaceae</taxon>
        <taxon>Roseibium</taxon>
    </lineage>
</organism>
<evidence type="ECO:0000256" key="5">
    <source>
        <dbReference type="ARBA" id="ARBA00022840"/>
    </source>
</evidence>
<dbReference type="SUPFAM" id="SSF90123">
    <property type="entry name" value="ABC transporter transmembrane region"/>
    <property type="match status" value="1"/>
</dbReference>
<dbReference type="Gene3D" id="3.40.50.300">
    <property type="entry name" value="P-loop containing nucleotide triphosphate hydrolases"/>
    <property type="match status" value="1"/>
</dbReference>
<feature type="transmembrane region" description="Helical" evidence="8">
    <location>
        <begin position="20"/>
        <end position="44"/>
    </location>
</feature>
<dbReference type="SMART" id="SM00382">
    <property type="entry name" value="AAA"/>
    <property type="match status" value="1"/>
</dbReference>
<dbReference type="Pfam" id="PF00005">
    <property type="entry name" value="ABC_tran"/>
    <property type="match status" value="1"/>
</dbReference>
<gene>
    <name evidence="11" type="primary">cydC</name>
    <name evidence="11" type="ORF">ON753_11865</name>
</gene>
<evidence type="ECO:0000256" key="2">
    <source>
        <dbReference type="ARBA" id="ARBA00005417"/>
    </source>
</evidence>
<dbReference type="PANTHER" id="PTHR43394">
    <property type="entry name" value="ATP-DEPENDENT PERMEASE MDL1, MITOCHONDRIAL"/>
    <property type="match status" value="1"/>
</dbReference>
<accession>A0ABT3R1H3</accession>
<evidence type="ECO:0000256" key="8">
    <source>
        <dbReference type="SAM" id="Phobius"/>
    </source>
</evidence>
<dbReference type="InterPro" id="IPR036640">
    <property type="entry name" value="ABC1_TM_sf"/>
</dbReference>
<feature type="transmembrane region" description="Helical" evidence="8">
    <location>
        <begin position="50"/>
        <end position="72"/>
    </location>
</feature>
<dbReference type="InterPro" id="IPR003593">
    <property type="entry name" value="AAA+_ATPase"/>
</dbReference>
<keyword evidence="4" id="KW-0547">Nucleotide-binding</keyword>
<dbReference type="InterPro" id="IPR011527">
    <property type="entry name" value="ABC1_TM_dom"/>
</dbReference>
<proteinExistence type="inferred from homology"/>
<keyword evidence="7 8" id="KW-0472">Membrane</keyword>
<sequence length="555" mass="59693">MKAVWQLVLVQHRHDRLHFWLGILVAILPAAAGIALLGVSGWFITAAAVAGLSGAFLNIFAPSAIIRALAIIRTGGRYGERMLTHDATFRFLTALRNRLFKAYVAIGTRGRRSGVLLNRLTMDIAELDKLYLRLVVPLALASVVALGLLSVSAVVSLPVFLTGLIFLGAWAALSWISFSRSDRKVARRADAASDAMRLRAADLAAGRRDLAIYGGLDKAAETILAAEQRLTAAEEAEERRATCLTSASAFVGQAFLAASLAVCIWGAEAGTFSTPFAVGLVLVVVALPELFSMILPGLARLPRISLAAERVRDLLSAEPRDARSSTSHDASGQVRPNAPKLLFEDVTFRYRGAKRNVLDDISLEVGDGEVVAIAGRSGCGKSTVAALASRMLLPECGRILLNGRDIRQLDETVLRRSVTVLSQRPYLFNDTVSANLRIARPAATDAELWIALQHAALADRIAESAQGLQTVLGEGGLGLSGGEQRRLALARAFLTSPEIFILDEMTEGLDGETASDVLARFLKHRGNSSVLMIAHKQQELRAADRILHLPEPRTP</sequence>
<dbReference type="RefSeq" id="WP_265962744.1">
    <property type="nucleotide sequence ID" value="NZ_JAPEVI010000003.1"/>
</dbReference>
<comment type="caution">
    <text evidence="11">The sequence shown here is derived from an EMBL/GenBank/DDBJ whole genome shotgun (WGS) entry which is preliminary data.</text>
</comment>
<keyword evidence="5" id="KW-0067">ATP-binding</keyword>
<feature type="transmembrane region" description="Helical" evidence="8">
    <location>
        <begin position="247"/>
        <end position="267"/>
    </location>
</feature>
<reference evidence="11 12" key="1">
    <citation type="journal article" date="2016" name="Int. J. Syst. Evol. Microbiol.">
        <title>Labrenzia salina sp. nov., isolated from the rhizosphere of the halophyte Arthrocnemum macrostachyum.</title>
        <authorList>
            <person name="Camacho M."/>
            <person name="Redondo-Gomez S."/>
            <person name="Rodriguez-Llorente I."/>
            <person name="Rohde M."/>
            <person name="Sproer C."/>
            <person name="Schumann P."/>
            <person name="Klenk H.P."/>
            <person name="Montero-Calasanz M.D.C."/>
        </authorList>
    </citation>
    <scope>NUCLEOTIDE SEQUENCE [LARGE SCALE GENOMIC DNA]</scope>
    <source>
        <strain evidence="11 12">DSM 29163</strain>
    </source>
</reference>
<dbReference type="NCBIfam" id="TIGR02868">
    <property type="entry name" value="CydC"/>
    <property type="match status" value="1"/>
</dbReference>
<dbReference type="InterPro" id="IPR039421">
    <property type="entry name" value="Type_1_exporter"/>
</dbReference>
<evidence type="ECO:0000259" key="9">
    <source>
        <dbReference type="PROSITE" id="PS50893"/>
    </source>
</evidence>
<evidence type="ECO:0000259" key="10">
    <source>
        <dbReference type="PROSITE" id="PS50929"/>
    </source>
</evidence>
<keyword evidence="3 8" id="KW-0812">Transmembrane</keyword>
<feature type="transmembrane region" description="Helical" evidence="8">
    <location>
        <begin position="157"/>
        <end position="178"/>
    </location>
</feature>
<keyword evidence="12" id="KW-1185">Reference proteome</keyword>
<comment type="similarity">
    <text evidence="2">Belongs to the ABC transporter superfamily.</text>
</comment>